<reference evidence="1 2" key="1">
    <citation type="submission" date="2014-04" db="EMBL/GenBank/DDBJ databases">
        <title>Evolutionary Origins and Diversification of the Mycorrhizal Mutualists.</title>
        <authorList>
            <consortium name="DOE Joint Genome Institute"/>
            <consortium name="Mycorrhizal Genomics Consortium"/>
            <person name="Kohler A."/>
            <person name="Kuo A."/>
            <person name="Nagy L.G."/>
            <person name="Floudas D."/>
            <person name="Copeland A."/>
            <person name="Barry K.W."/>
            <person name="Cichocki N."/>
            <person name="Veneault-Fourrey C."/>
            <person name="LaButti K."/>
            <person name="Lindquist E.A."/>
            <person name="Lipzen A."/>
            <person name="Lundell T."/>
            <person name="Morin E."/>
            <person name="Murat C."/>
            <person name="Riley R."/>
            <person name="Ohm R."/>
            <person name="Sun H."/>
            <person name="Tunlid A."/>
            <person name="Henrissat B."/>
            <person name="Grigoriev I.V."/>
            <person name="Hibbett D.S."/>
            <person name="Martin F."/>
        </authorList>
    </citation>
    <scope>NUCLEOTIDE SEQUENCE [LARGE SCALE GENOMIC DNA]</scope>
    <source>
        <strain evidence="1 2">MD-312</strain>
    </source>
</reference>
<organism evidence="1 2">
    <name type="scientific">Hydnomerulius pinastri MD-312</name>
    <dbReference type="NCBI Taxonomy" id="994086"/>
    <lineage>
        <taxon>Eukaryota</taxon>
        <taxon>Fungi</taxon>
        <taxon>Dikarya</taxon>
        <taxon>Basidiomycota</taxon>
        <taxon>Agaricomycotina</taxon>
        <taxon>Agaricomycetes</taxon>
        <taxon>Agaricomycetidae</taxon>
        <taxon>Boletales</taxon>
        <taxon>Boletales incertae sedis</taxon>
        <taxon>Leucogyrophana</taxon>
    </lineage>
</organism>
<accession>A0A0C2PGC5</accession>
<protein>
    <submittedName>
        <fullName evidence="1">Uncharacterized protein</fullName>
    </submittedName>
</protein>
<sequence length="166" mass="19000">MLYGADIWCVGLLERGKGEKDGGWGARGFSKKMKRVQRLSALMITGGMRSTATDLLNAHADLLPIQLQIRKHCHRETLHMARFHESHPSQKELQSASRGRKGFRSPLHRLFLAFKINPKTTETIESVRHNTKWIPEVTTRIARDKDEAVLEDMLAEEEDYVSLYSD</sequence>
<dbReference type="EMBL" id="KN840270">
    <property type="protein sequence ID" value="KIJ57559.1"/>
    <property type="molecule type" value="Genomic_DNA"/>
</dbReference>
<gene>
    <name evidence="1" type="ORF">HYDPIDRAFT_104102</name>
</gene>
<dbReference type="AlphaFoldDB" id="A0A0C2PGC5"/>
<evidence type="ECO:0000313" key="2">
    <source>
        <dbReference type="Proteomes" id="UP000053820"/>
    </source>
</evidence>
<keyword evidence="2" id="KW-1185">Reference proteome</keyword>
<evidence type="ECO:0000313" key="1">
    <source>
        <dbReference type="EMBL" id="KIJ57559.1"/>
    </source>
</evidence>
<dbReference type="OrthoDB" id="3261222at2759"/>
<dbReference type="HOGENOM" id="CLU_109468_0_0_1"/>
<dbReference type="Proteomes" id="UP000053820">
    <property type="component" value="Unassembled WGS sequence"/>
</dbReference>
<proteinExistence type="predicted"/>
<name>A0A0C2PGC5_9AGAM</name>